<organism evidence="1 2">
    <name type="scientific">Halocatena marina</name>
    <dbReference type="NCBI Taxonomy" id="2934937"/>
    <lineage>
        <taxon>Archaea</taxon>
        <taxon>Methanobacteriati</taxon>
        <taxon>Methanobacteriota</taxon>
        <taxon>Stenosarchaea group</taxon>
        <taxon>Halobacteria</taxon>
        <taxon>Halobacteriales</taxon>
        <taxon>Natronomonadaceae</taxon>
        <taxon>Halocatena</taxon>
    </lineage>
</organism>
<proteinExistence type="predicted"/>
<name>A0ABD5YQK1_9EURY</name>
<evidence type="ECO:0000313" key="1">
    <source>
        <dbReference type="EMBL" id="MFC7191699.1"/>
    </source>
</evidence>
<dbReference type="AlphaFoldDB" id="A0ABD5YQK1"/>
<evidence type="ECO:0000313" key="2">
    <source>
        <dbReference type="Proteomes" id="UP001596417"/>
    </source>
</evidence>
<dbReference type="EMBL" id="JBHTAX010000001">
    <property type="protein sequence ID" value="MFC7191699.1"/>
    <property type="molecule type" value="Genomic_DNA"/>
</dbReference>
<accession>A0ABD5YQK1</accession>
<protein>
    <recommendedName>
        <fullName evidence="3">Cupin domain-containing protein</fullName>
    </recommendedName>
</protein>
<dbReference type="Proteomes" id="UP001596417">
    <property type="component" value="Unassembled WGS sequence"/>
</dbReference>
<dbReference type="RefSeq" id="WP_390206308.1">
    <property type="nucleotide sequence ID" value="NZ_JBHSZC010000001.1"/>
</dbReference>
<evidence type="ECO:0008006" key="3">
    <source>
        <dbReference type="Google" id="ProtNLM"/>
    </source>
</evidence>
<gene>
    <name evidence="1" type="ORF">ACFQL7_19180</name>
</gene>
<reference evidence="1 2" key="1">
    <citation type="journal article" date="2019" name="Int. J. Syst. Evol. Microbiol.">
        <title>The Global Catalogue of Microorganisms (GCM) 10K type strain sequencing project: providing services to taxonomists for standard genome sequencing and annotation.</title>
        <authorList>
            <consortium name="The Broad Institute Genomics Platform"/>
            <consortium name="The Broad Institute Genome Sequencing Center for Infectious Disease"/>
            <person name="Wu L."/>
            <person name="Ma J."/>
        </authorList>
    </citation>
    <scope>NUCLEOTIDE SEQUENCE [LARGE SCALE GENOMIC DNA]</scope>
    <source>
        <strain evidence="1 2">RDMS1</strain>
    </source>
</reference>
<sequence length="48" mass="5420">MTETGDLFYWPPGHTVKANDNAEIIMFSPQDEHAAVIEHMLEKMSESA</sequence>
<comment type="caution">
    <text evidence="1">The sequence shown here is derived from an EMBL/GenBank/DDBJ whole genome shotgun (WGS) entry which is preliminary data.</text>
</comment>
<keyword evidence="2" id="KW-1185">Reference proteome</keyword>